<protein>
    <recommendedName>
        <fullName evidence="5">HTH luxR-type domain-containing protein</fullName>
    </recommendedName>
</protein>
<dbReference type="AlphaFoldDB" id="A0A494J8U5"/>
<dbReference type="RefSeq" id="WP_078719872.1">
    <property type="nucleotide sequence ID" value="NZ_CP014339.1"/>
</dbReference>
<evidence type="ECO:0000313" key="3">
    <source>
        <dbReference type="EMBL" id="OPB51998.1"/>
    </source>
</evidence>
<gene>
    <name evidence="2" type="ORF">AYC66_11560</name>
    <name evidence="3" type="ORF">BAY09_12510</name>
</gene>
<keyword evidence="1" id="KW-0812">Transmembrane</keyword>
<dbReference type="EMBL" id="MAHS01000003">
    <property type="protein sequence ID" value="OPB51998.1"/>
    <property type="molecule type" value="Genomic_DNA"/>
</dbReference>
<keyword evidence="1" id="KW-1133">Transmembrane helix</keyword>
<evidence type="ECO:0008006" key="5">
    <source>
        <dbReference type="Google" id="ProtNLM"/>
    </source>
</evidence>
<dbReference type="Proteomes" id="UP000189738">
    <property type="component" value="Chromosome"/>
</dbReference>
<dbReference type="InterPro" id="IPR016032">
    <property type="entry name" value="Sig_transdc_resp-reg_C-effctor"/>
</dbReference>
<evidence type="ECO:0000256" key="1">
    <source>
        <dbReference type="SAM" id="Phobius"/>
    </source>
</evidence>
<feature type="transmembrane region" description="Helical" evidence="1">
    <location>
        <begin position="6"/>
        <end position="26"/>
    </location>
</feature>
<evidence type="ECO:0000313" key="4">
    <source>
        <dbReference type="Proteomes" id="UP000189738"/>
    </source>
</evidence>
<dbReference type="SUPFAM" id="SSF46894">
    <property type="entry name" value="C-terminal effector domain of the bipartite response regulators"/>
    <property type="match status" value="1"/>
</dbReference>
<evidence type="ECO:0000313" key="2">
    <source>
        <dbReference type="EMBL" id="AQX51275.1"/>
    </source>
</evidence>
<dbReference type="GO" id="GO:0003677">
    <property type="term" value="F:DNA binding"/>
    <property type="evidence" value="ECO:0007669"/>
    <property type="project" value="InterPro"/>
</dbReference>
<proteinExistence type="predicted"/>
<organism evidence="3">
    <name type="scientific">Elizabethkingia anophelis</name>
    <dbReference type="NCBI Taxonomy" id="1117645"/>
    <lineage>
        <taxon>Bacteria</taxon>
        <taxon>Pseudomonadati</taxon>
        <taxon>Bacteroidota</taxon>
        <taxon>Flavobacteriia</taxon>
        <taxon>Flavobacteriales</taxon>
        <taxon>Weeksellaceae</taxon>
        <taxon>Elizabethkingia</taxon>
    </lineage>
</organism>
<dbReference type="GO" id="GO:0006355">
    <property type="term" value="P:regulation of DNA-templated transcription"/>
    <property type="evidence" value="ECO:0007669"/>
    <property type="project" value="InterPro"/>
</dbReference>
<name>A0A494J8U5_9FLAO</name>
<keyword evidence="1" id="KW-0472">Membrane</keyword>
<reference evidence="2 4" key="1">
    <citation type="submission" date="2016-02" db="EMBL/GenBank/DDBJ databases">
        <authorList>
            <person name="Nicholson A.C."/>
            <person name="Humrighouse B.W."/>
            <person name="Loparev V."/>
            <person name="Emery B."/>
            <person name="Graziano J."/>
            <person name="McQuiston J.R."/>
        </authorList>
    </citation>
    <scope>NUCLEOTIDE SEQUENCE [LARGE SCALE GENOMIC DNA]</scope>
    <source>
        <strain evidence="2 4">E6809</strain>
    </source>
</reference>
<accession>A0A494J8U5</accession>
<sequence length="146" mass="17425">MNMKDFINTVVLVVHISGIFFLIYLLKKHFRTGNKIPEINKEKKQIKINLETLNKLVSLAHENNPKFYEKFKEAYPYFYKRLLKVNPKLSYSDLEYCALIRLNLDTKKIATIKRSTVGAIESKKYRIRKKLDISTEENIYIWMMDK</sequence>
<dbReference type="EMBL" id="CP014339">
    <property type="protein sequence ID" value="AQX51275.1"/>
    <property type="molecule type" value="Genomic_DNA"/>
</dbReference>
<reference evidence="3" key="2">
    <citation type="submission" date="2016-06" db="EMBL/GenBank/DDBJ databases">
        <authorList>
            <person name="Nicholson A.C."/>
        </authorList>
    </citation>
    <scope>NUCLEOTIDE SEQUENCE [LARGE SCALE GENOMIC DNA]</scope>
    <source>
        <strain evidence="3">E6809</strain>
    </source>
</reference>